<keyword evidence="5 9" id="KW-1133">Transmembrane helix</keyword>
<keyword evidence="7" id="KW-0175">Coiled coil</keyword>
<comment type="subcellular location">
    <subcellularLocation>
        <location evidence="1">Cell membrane</location>
        <topology evidence="1">Multi-pass membrane protein</topology>
    </subcellularLocation>
</comment>
<dbReference type="EMBL" id="JBHUOF010000001">
    <property type="protein sequence ID" value="MFD2797952.1"/>
    <property type="molecule type" value="Genomic_DNA"/>
</dbReference>
<dbReference type="RefSeq" id="WP_377387413.1">
    <property type="nucleotide sequence ID" value="NZ_JBHSAN010000008.1"/>
</dbReference>
<name>A0ABW5W1Y8_9PSEU</name>
<sequence length="515" mass="54388">MTSKDNSPSQPLLDVERLLTAIRRRRRLWTAVALLGLLVGAGIAVFLPPPPTATMRVLVIHEDDQPSDAGTLVSTDVAILQTTRIARAAVEDLRSTESPEDFLETYEATPLTNNVFEVSVVGTSDADAVRRAQAIGDAFVADHVRRVQAAADAEAQAVLDQRDRAQQELTGVDGSIAAAEAGEGNPATLETLYARRAELVSRISNLTDQAEDAGIGAPRVEAGTQLVDAPRPVEYSMLTAAATNGAIGLALGLAAGLALALVLGVARDRPVWRADVAEHLGASVVASLPQRPSGPARLWRRTRAVRQRHRVAGTLARLVRGGHEPVSLLELGCARTTAELALDVATELAADRAVVIVDDLPGDGIAALLEQGGHERIRVVAAPGDPLPEERLLGVGSVGPGAAWTDLAGLGGETVLVVRAGYATTDWLHTVARQLADGGIAVLGVVLVDADPSDHSDGTLWDGLHTALRGRWPSSSDMDMVTAELPYHHENGRSHTDDMPTKRFTPVRYGDGEGR</sequence>
<evidence type="ECO:0000259" key="10">
    <source>
        <dbReference type="Pfam" id="PF02706"/>
    </source>
</evidence>
<evidence type="ECO:0000256" key="4">
    <source>
        <dbReference type="ARBA" id="ARBA00022692"/>
    </source>
</evidence>
<evidence type="ECO:0000256" key="9">
    <source>
        <dbReference type="SAM" id="Phobius"/>
    </source>
</evidence>
<evidence type="ECO:0000256" key="7">
    <source>
        <dbReference type="SAM" id="Coils"/>
    </source>
</evidence>
<evidence type="ECO:0000313" key="11">
    <source>
        <dbReference type="EMBL" id="MFD2797952.1"/>
    </source>
</evidence>
<evidence type="ECO:0000256" key="6">
    <source>
        <dbReference type="ARBA" id="ARBA00023136"/>
    </source>
</evidence>
<dbReference type="PANTHER" id="PTHR32309">
    <property type="entry name" value="TYROSINE-PROTEIN KINASE"/>
    <property type="match status" value="1"/>
</dbReference>
<dbReference type="InterPro" id="IPR050445">
    <property type="entry name" value="Bact_polysacc_biosynth/exp"/>
</dbReference>
<feature type="domain" description="Polysaccharide chain length determinant N-terminal" evidence="10">
    <location>
        <begin position="13"/>
        <end position="93"/>
    </location>
</feature>
<organism evidence="11 12">
    <name type="scientific">Prauserella oleivorans</name>
    <dbReference type="NCBI Taxonomy" id="1478153"/>
    <lineage>
        <taxon>Bacteria</taxon>
        <taxon>Bacillati</taxon>
        <taxon>Actinomycetota</taxon>
        <taxon>Actinomycetes</taxon>
        <taxon>Pseudonocardiales</taxon>
        <taxon>Pseudonocardiaceae</taxon>
        <taxon>Prauserella</taxon>
    </lineage>
</organism>
<protein>
    <submittedName>
        <fullName evidence="11">Wzz/FepE/Etk N-terminal domain-containing protein</fullName>
    </submittedName>
</protein>
<proteinExistence type="inferred from homology"/>
<dbReference type="Pfam" id="PF02706">
    <property type="entry name" value="Wzz"/>
    <property type="match status" value="1"/>
</dbReference>
<dbReference type="PANTHER" id="PTHR32309:SF31">
    <property type="entry name" value="CAPSULAR EXOPOLYSACCHARIDE FAMILY"/>
    <property type="match status" value="1"/>
</dbReference>
<gene>
    <name evidence="11" type="ORF">ACFS2C_00915</name>
</gene>
<feature type="region of interest" description="Disordered" evidence="8">
    <location>
        <begin position="489"/>
        <end position="515"/>
    </location>
</feature>
<evidence type="ECO:0000313" key="12">
    <source>
        <dbReference type="Proteomes" id="UP001597478"/>
    </source>
</evidence>
<dbReference type="InterPro" id="IPR003856">
    <property type="entry name" value="LPS_length_determ_N"/>
</dbReference>
<comment type="similarity">
    <text evidence="2">Belongs to the CpsC/CapA family.</text>
</comment>
<feature type="transmembrane region" description="Helical" evidence="9">
    <location>
        <begin position="28"/>
        <end position="47"/>
    </location>
</feature>
<keyword evidence="4 9" id="KW-0812">Transmembrane</keyword>
<reference evidence="12" key="1">
    <citation type="journal article" date="2019" name="Int. J. Syst. Evol. Microbiol.">
        <title>The Global Catalogue of Microorganisms (GCM) 10K type strain sequencing project: providing services to taxonomists for standard genome sequencing and annotation.</title>
        <authorList>
            <consortium name="The Broad Institute Genomics Platform"/>
            <consortium name="The Broad Institute Genome Sequencing Center for Infectious Disease"/>
            <person name="Wu L."/>
            <person name="Ma J."/>
        </authorList>
    </citation>
    <scope>NUCLEOTIDE SEQUENCE [LARGE SCALE GENOMIC DNA]</scope>
    <source>
        <strain evidence="12">IBRC-M 10906</strain>
    </source>
</reference>
<evidence type="ECO:0000256" key="3">
    <source>
        <dbReference type="ARBA" id="ARBA00022475"/>
    </source>
</evidence>
<evidence type="ECO:0000256" key="8">
    <source>
        <dbReference type="SAM" id="MobiDB-lite"/>
    </source>
</evidence>
<accession>A0ABW5W1Y8</accession>
<evidence type="ECO:0000256" key="5">
    <source>
        <dbReference type="ARBA" id="ARBA00022989"/>
    </source>
</evidence>
<evidence type="ECO:0000256" key="2">
    <source>
        <dbReference type="ARBA" id="ARBA00006683"/>
    </source>
</evidence>
<dbReference type="Proteomes" id="UP001597478">
    <property type="component" value="Unassembled WGS sequence"/>
</dbReference>
<evidence type="ECO:0000256" key="1">
    <source>
        <dbReference type="ARBA" id="ARBA00004651"/>
    </source>
</evidence>
<keyword evidence="12" id="KW-1185">Reference proteome</keyword>
<keyword evidence="3" id="KW-1003">Cell membrane</keyword>
<comment type="caution">
    <text evidence="11">The sequence shown here is derived from an EMBL/GenBank/DDBJ whole genome shotgun (WGS) entry which is preliminary data.</text>
</comment>
<feature type="compositionally biased region" description="Basic and acidic residues" evidence="8">
    <location>
        <begin position="489"/>
        <end position="501"/>
    </location>
</feature>
<feature type="coiled-coil region" evidence="7">
    <location>
        <begin position="148"/>
        <end position="209"/>
    </location>
</feature>
<keyword evidence="6 9" id="KW-0472">Membrane</keyword>